<accession>A0A915BLM9</accession>
<dbReference type="AlphaFoldDB" id="A0A915BLM9"/>
<protein>
    <submittedName>
        <fullName evidence="3">Collagen triple helix repeat protein</fullName>
    </submittedName>
</protein>
<evidence type="ECO:0000313" key="3">
    <source>
        <dbReference type="WBParaSite" id="PgR046_g019_t03"/>
    </source>
</evidence>
<evidence type="ECO:0000256" key="1">
    <source>
        <dbReference type="SAM" id="MobiDB-lite"/>
    </source>
</evidence>
<reference evidence="3" key="1">
    <citation type="submission" date="2022-11" db="UniProtKB">
        <authorList>
            <consortium name="WormBaseParasite"/>
        </authorList>
    </citation>
    <scope>IDENTIFICATION</scope>
</reference>
<name>A0A915BLM9_PARUN</name>
<organism evidence="2 3">
    <name type="scientific">Parascaris univalens</name>
    <name type="common">Nematode worm</name>
    <dbReference type="NCBI Taxonomy" id="6257"/>
    <lineage>
        <taxon>Eukaryota</taxon>
        <taxon>Metazoa</taxon>
        <taxon>Ecdysozoa</taxon>
        <taxon>Nematoda</taxon>
        <taxon>Chromadorea</taxon>
        <taxon>Rhabditida</taxon>
        <taxon>Spirurina</taxon>
        <taxon>Ascaridomorpha</taxon>
        <taxon>Ascaridoidea</taxon>
        <taxon>Ascarididae</taxon>
        <taxon>Parascaris</taxon>
    </lineage>
</organism>
<sequence length="150" mass="16718">MRDATDGTCKRINQLRCRKHLSPVVIPPPAYLNEGCNGWNLQANKPAKMPKTFESGRNSTPSGNDARSEHQKADSHHAVLVSADTLAITLCAIFSHKELPSTLLHVDPTFLLAKSSHLQSHIFLDLSDTGPVLWNSTYWQLCVQFTRPQM</sequence>
<keyword evidence="2" id="KW-1185">Reference proteome</keyword>
<dbReference type="Proteomes" id="UP000887569">
    <property type="component" value="Unplaced"/>
</dbReference>
<proteinExistence type="predicted"/>
<feature type="compositionally biased region" description="Polar residues" evidence="1">
    <location>
        <begin position="55"/>
        <end position="65"/>
    </location>
</feature>
<evidence type="ECO:0000313" key="2">
    <source>
        <dbReference type="Proteomes" id="UP000887569"/>
    </source>
</evidence>
<feature type="region of interest" description="Disordered" evidence="1">
    <location>
        <begin position="48"/>
        <end position="74"/>
    </location>
</feature>
<dbReference type="WBParaSite" id="PgR046_g019_t03">
    <property type="protein sequence ID" value="PgR046_g019_t03"/>
    <property type="gene ID" value="PgR046_g019"/>
</dbReference>